<evidence type="ECO:0000313" key="2">
    <source>
        <dbReference type="EMBL" id="SFB64900.1"/>
    </source>
</evidence>
<keyword evidence="3" id="KW-1185">Reference proteome</keyword>
<dbReference type="OrthoDB" id="3613010at2"/>
<dbReference type="RefSeq" id="WP_043829849.1">
    <property type="nucleotide sequence ID" value="NZ_FOKG01000050.1"/>
</dbReference>
<proteinExistence type="predicted"/>
<name>A0A1I1CWE3_9PSEU</name>
<dbReference type="EMBL" id="FOKG01000050">
    <property type="protein sequence ID" value="SFB64900.1"/>
    <property type="molecule type" value="Genomic_DNA"/>
</dbReference>
<organism evidence="2 3">
    <name type="scientific">Amycolatopsis marina</name>
    <dbReference type="NCBI Taxonomy" id="490629"/>
    <lineage>
        <taxon>Bacteria</taxon>
        <taxon>Bacillati</taxon>
        <taxon>Actinomycetota</taxon>
        <taxon>Actinomycetes</taxon>
        <taxon>Pseudonocardiales</taxon>
        <taxon>Pseudonocardiaceae</taxon>
        <taxon>Amycolatopsis</taxon>
    </lineage>
</organism>
<evidence type="ECO:0000256" key="1">
    <source>
        <dbReference type="SAM" id="MobiDB-lite"/>
    </source>
</evidence>
<protein>
    <submittedName>
        <fullName evidence="2">Uncharacterized protein</fullName>
    </submittedName>
</protein>
<evidence type="ECO:0000313" key="3">
    <source>
        <dbReference type="Proteomes" id="UP000243799"/>
    </source>
</evidence>
<gene>
    <name evidence="2" type="ORF">SAMN05216266_1507</name>
</gene>
<sequence length="196" mass="21069">MTTTSSTAPVADVLDCGHPPTPDPSGIGTGRAIDPTTGATSCYPCSNERERHAMTRANTFVAYVSSAGDALITAPGGHLATIDPTDAHQVGRRTYTPSGGMWTRYVWHATDVDGGRWAGVNGGPGLVIRVHRLRVCTWQTEFGNGGAPRYCHRRATHAGQGGAFDLYYRTHARQVFDLYGWTTTALPPRELAQTRA</sequence>
<dbReference type="AlphaFoldDB" id="A0A1I1CWE3"/>
<feature type="region of interest" description="Disordered" evidence="1">
    <location>
        <begin position="1"/>
        <end position="39"/>
    </location>
</feature>
<dbReference type="STRING" id="490629.SAMN05216266_1507"/>
<reference evidence="3" key="1">
    <citation type="submission" date="2016-10" db="EMBL/GenBank/DDBJ databases">
        <authorList>
            <person name="Varghese N."/>
            <person name="Submissions S."/>
        </authorList>
    </citation>
    <scope>NUCLEOTIDE SEQUENCE [LARGE SCALE GENOMIC DNA]</scope>
    <source>
        <strain evidence="3">CGMCC 4.3568</strain>
    </source>
</reference>
<dbReference type="Proteomes" id="UP000243799">
    <property type="component" value="Unassembled WGS sequence"/>
</dbReference>
<accession>A0A1I1CWE3</accession>